<organism evidence="5 6">
    <name type="scientific">Prolixibacter bellariivorans</name>
    <dbReference type="NCBI Taxonomy" id="314319"/>
    <lineage>
        <taxon>Bacteria</taxon>
        <taxon>Pseudomonadati</taxon>
        <taxon>Bacteroidota</taxon>
        <taxon>Bacteroidia</taxon>
        <taxon>Marinilabiliales</taxon>
        <taxon>Prolixibacteraceae</taxon>
        <taxon>Prolixibacter</taxon>
    </lineage>
</organism>
<dbReference type="Pfam" id="PF12833">
    <property type="entry name" value="HTH_18"/>
    <property type="match status" value="1"/>
</dbReference>
<dbReference type="AlphaFoldDB" id="A0A5M4B537"/>
<keyword evidence="6" id="KW-1185">Reference proteome</keyword>
<dbReference type="GO" id="GO:0043565">
    <property type="term" value="F:sequence-specific DNA binding"/>
    <property type="evidence" value="ECO:0007669"/>
    <property type="project" value="InterPro"/>
</dbReference>
<dbReference type="SUPFAM" id="SSF46689">
    <property type="entry name" value="Homeodomain-like"/>
    <property type="match status" value="1"/>
</dbReference>
<accession>A0A5M4B537</accession>
<dbReference type="SMART" id="SM00342">
    <property type="entry name" value="HTH_ARAC"/>
    <property type="match status" value="1"/>
</dbReference>
<dbReference type="InterPro" id="IPR009057">
    <property type="entry name" value="Homeodomain-like_sf"/>
</dbReference>
<dbReference type="PANTHER" id="PTHR43280:SF28">
    <property type="entry name" value="HTH-TYPE TRANSCRIPTIONAL ACTIVATOR RHAS"/>
    <property type="match status" value="1"/>
</dbReference>
<comment type="caution">
    <text evidence="5">The sequence shown here is derived from an EMBL/GenBank/DDBJ whole genome shotgun (WGS) entry which is preliminary data.</text>
</comment>
<gene>
    <name evidence="5" type="ORF">PbJCM13498_41070</name>
</gene>
<keyword evidence="1" id="KW-0805">Transcription regulation</keyword>
<dbReference type="InterPro" id="IPR020449">
    <property type="entry name" value="Tscrpt_reg_AraC-type_HTH"/>
</dbReference>
<keyword evidence="2" id="KW-0238">DNA-binding</keyword>
<reference evidence="5 6" key="1">
    <citation type="submission" date="2019-10" db="EMBL/GenBank/DDBJ databases">
        <title>Prolixibacter strains distinguished by the presence of nitrate reductase genes were adept at nitrate-dependent anaerobic corrosion of metallic iron and carbon steel.</title>
        <authorList>
            <person name="Iino T."/>
            <person name="Shono N."/>
            <person name="Ito K."/>
            <person name="Nakamura R."/>
            <person name="Sueoka K."/>
            <person name="Harayama S."/>
            <person name="Ohkuma M."/>
        </authorList>
    </citation>
    <scope>NUCLEOTIDE SEQUENCE [LARGE SCALE GENOMIC DNA]</scope>
    <source>
        <strain evidence="5 6">JCM 13498</strain>
    </source>
</reference>
<dbReference type="EMBL" id="BLAX01000001">
    <property type="protein sequence ID" value="GET35244.1"/>
    <property type="molecule type" value="Genomic_DNA"/>
</dbReference>
<evidence type="ECO:0000259" key="4">
    <source>
        <dbReference type="PROSITE" id="PS01124"/>
    </source>
</evidence>
<dbReference type="PRINTS" id="PR00032">
    <property type="entry name" value="HTHARAC"/>
</dbReference>
<dbReference type="InterPro" id="IPR018060">
    <property type="entry name" value="HTH_AraC"/>
</dbReference>
<evidence type="ECO:0000256" key="1">
    <source>
        <dbReference type="ARBA" id="ARBA00023015"/>
    </source>
</evidence>
<feature type="domain" description="HTH araC/xylS-type" evidence="4">
    <location>
        <begin position="199"/>
        <end position="297"/>
    </location>
</feature>
<keyword evidence="3" id="KW-0804">Transcription</keyword>
<name>A0A5M4B537_9BACT</name>
<protein>
    <submittedName>
        <fullName evidence="5">AraC family transcriptional regulator</fullName>
    </submittedName>
</protein>
<dbReference type="PROSITE" id="PS01124">
    <property type="entry name" value="HTH_ARAC_FAMILY_2"/>
    <property type="match status" value="1"/>
</dbReference>
<dbReference type="InterPro" id="IPR003313">
    <property type="entry name" value="AraC-bd"/>
</dbReference>
<dbReference type="Gene3D" id="1.10.10.60">
    <property type="entry name" value="Homeodomain-like"/>
    <property type="match status" value="1"/>
</dbReference>
<dbReference type="PANTHER" id="PTHR43280">
    <property type="entry name" value="ARAC-FAMILY TRANSCRIPTIONAL REGULATOR"/>
    <property type="match status" value="1"/>
</dbReference>
<proteinExistence type="predicted"/>
<evidence type="ECO:0000313" key="6">
    <source>
        <dbReference type="Proteomes" id="UP000391834"/>
    </source>
</evidence>
<dbReference type="SUPFAM" id="SSF51215">
    <property type="entry name" value="Regulatory protein AraC"/>
    <property type="match status" value="1"/>
</dbReference>
<evidence type="ECO:0000256" key="2">
    <source>
        <dbReference type="ARBA" id="ARBA00023125"/>
    </source>
</evidence>
<dbReference type="InterPro" id="IPR037923">
    <property type="entry name" value="HTH-like"/>
</dbReference>
<evidence type="ECO:0000256" key="3">
    <source>
        <dbReference type="ARBA" id="ARBA00023163"/>
    </source>
</evidence>
<dbReference type="Pfam" id="PF02311">
    <property type="entry name" value="AraC_binding"/>
    <property type="match status" value="1"/>
</dbReference>
<sequence length="300" mass="34871">MKFDLQEQALMKREKIHTNKHITDNRSINFLLHHISDNDLQGISDNEEFTNLISDHTDDYFVFFFLQEGSAKVRVDFKEIEFRNGTFFCTIPGQVHSIISLSNIKGWVLAIDAVFVKNEYKAIFNKLHFLSINPLLSQEESDELLQCILLINKKYSLKDKLLCQGILYDLASSYIGMIAEIYQKGFPAIKSNRLFEITSQFKTLLSANYQTMKRPNQYASEIKISPVYLNEAVKSTTGLSVRDCIQNEIILQAKRLLYYTDLTIKEISIKLGYDDWAYFTRLFTKSTNLTPSQFRKTYLK</sequence>
<dbReference type="GO" id="GO:0003700">
    <property type="term" value="F:DNA-binding transcription factor activity"/>
    <property type="evidence" value="ECO:0007669"/>
    <property type="project" value="InterPro"/>
</dbReference>
<dbReference type="Proteomes" id="UP000391834">
    <property type="component" value="Unassembled WGS sequence"/>
</dbReference>
<evidence type="ECO:0000313" key="5">
    <source>
        <dbReference type="EMBL" id="GET35244.1"/>
    </source>
</evidence>